<accession>A0ABU5T1A2</accession>
<dbReference type="EMBL" id="JAYGGQ010000001">
    <property type="protein sequence ID" value="MEA5453269.1"/>
    <property type="molecule type" value="Genomic_DNA"/>
</dbReference>
<dbReference type="SUPFAM" id="SSF53335">
    <property type="entry name" value="S-adenosyl-L-methionine-dependent methyltransferases"/>
    <property type="match status" value="1"/>
</dbReference>
<sequence length="397" mass="42430">MLGTARCADGVKNNLRDPEAIGNPRGRLEDQIGLLVTPTSRMWKGAGPQGGPTQIRNKARGLIEAQVMDLLPTPSASVANDGEGVETWDARRERVKARGINGNGMGEPLTIAAQRLLPTPSANIGTNGGSQHPDKRRAGNHQPSIQDVAEHVLLPTPQAHDAQRGKSPEQIAAMRARGHGVANLNETIENGNWNANPTQAGPREDLQGMREAIHSAPLRKSTRGQDSLSIAGALQPIVCELETRDSGGQPQMAGASGHAAEVLHGVRGEVEAARPPQGPEPSEQFDRESGRAVRELPSETPLARGQIETNWGPYGPAIRRWEECLGRKAPAPIELNAKGNHRLSPAFCEFMMGVPEGWITDIPISRNEQLKACGNGVVPQQAAAALKDMLRSFDGCP</sequence>
<gene>
    <name evidence="2" type="ORF">SPF06_00905</name>
</gene>
<reference evidence="2 3" key="1">
    <citation type="submission" date="2023-12" db="EMBL/GenBank/DDBJ databases">
        <title>Sinomonas terricola sp. nov, isolated from litchi orchard soil in Guangdong, PR China.</title>
        <authorList>
            <person name="Jiaxin W."/>
            <person name="Yang Z."/>
            <person name="Honghui Z."/>
        </authorList>
    </citation>
    <scope>NUCLEOTIDE SEQUENCE [LARGE SCALE GENOMIC DNA]</scope>
    <source>
        <strain evidence="2 3">JGH33</strain>
    </source>
</reference>
<name>A0ABU5T1A2_9MICC</name>
<dbReference type="InterPro" id="IPR029063">
    <property type="entry name" value="SAM-dependent_MTases_sf"/>
</dbReference>
<proteinExistence type="predicted"/>
<evidence type="ECO:0000256" key="1">
    <source>
        <dbReference type="SAM" id="MobiDB-lite"/>
    </source>
</evidence>
<evidence type="ECO:0000313" key="2">
    <source>
        <dbReference type="EMBL" id="MEA5453269.1"/>
    </source>
</evidence>
<keyword evidence="3" id="KW-1185">Reference proteome</keyword>
<dbReference type="Proteomes" id="UP001304769">
    <property type="component" value="Unassembled WGS sequence"/>
</dbReference>
<organism evidence="2 3">
    <name type="scientific">Sinomonas terricola</name>
    <dbReference type="NCBI Taxonomy" id="3110330"/>
    <lineage>
        <taxon>Bacteria</taxon>
        <taxon>Bacillati</taxon>
        <taxon>Actinomycetota</taxon>
        <taxon>Actinomycetes</taxon>
        <taxon>Micrococcales</taxon>
        <taxon>Micrococcaceae</taxon>
        <taxon>Sinomonas</taxon>
    </lineage>
</organism>
<feature type="region of interest" description="Disordered" evidence="1">
    <location>
        <begin position="270"/>
        <end position="300"/>
    </location>
</feature>
<feature type="region of interest" description="Disordered" evidence="1">
    <location>
        <begin position="119"/>
        <end position="141"/>
    </location>
</feature>
<feature type="compositionally biased region" description="Basic and acidic residues" evidence="1">
    <location>
        <begin position="284"/>
        <end position="297"/>
    </location>
</feature>
<protein>
    <recommendedName>
        <fullName evidence="4">DNA (cytosine-5-)-methyltransferase</fullName>
    </recommendedName>
</protein>
<evidence type="ECO:0000313" key="3">
    <source>
        <dbReference type="Proteomes" id="UP001304769"/>
    </source>
</evidence>
<feature type="region of interest" description="Disordered" evidence="1">
    <location>
        <begin position="1"/>
        <end position="23"/>
    </location>
</feature>
<comment type="caution">
    <text evidence="2">The sequence shown here is derived from an EMBL/GenBank/DDBJ whole genome shotgun (WGS) entry which is preliminary data.</text>
</comment>
<evidence type="ECO:0008006" key="4">
    <source>
        <dbReference type="Google" id="ProtNLM"/>
    </source>
</evidence>